<dbReference type="AlphaFoldDB" id="B8CJH7"/>
<proteinExistence type="predicted"/>
<reference evidence="1 2" key="1">
    <citation type="journal article" date="2008" name="PLoS ONE">
        <title>Environmental adaptation: genomic analysis of the piezotolerant and psychrotolerant deep-sea iron reducing bacterium Shewanella piezotolerans WP3.</title>
        <authorList>
            <person name="Wang F."/>
            <person name="Wang J."/>
            <person name="Jian H."/>
            <person name="Zhang B."/>
            <person name="Li S."/>
            <person name="Wang F."/>
            <person name="Zeng X."/>
            <person name="Gao L."/>
            <person name="Bartlett D.H."/>
            <person name="Yu J."/>
            <person name="Hu S."/>
            <person name="Xiao X."/>
        </authorList>
    </citation>
    <scope>NUCLEOTIDE SEQUENCE [LARGE SCALE GENOMIC DNA]</scope>
    <source>
        <strain evidence="2">WP3 / JCM 13877</strain>
    </source>
</reference>
<keyword evidence="2" id="KW-1185">Reference proteome</keyword>
<accession>B8CJH7</accession>
<organism evidence="1 2">
    <name type="scientific">Shewanella piezotolerans (strain WP3 / JCM 13877)</name>
    <dbReference type="NCBI Taxonomy" id="225849"/>
    <lineage>
        <taxon>Bacteria</taxon>
        <taxon>Pseudomonadati</taxon>
        <taxon>Pseudomonadota</taxon>
        <taxon>Gammaproteobacteria</taxon>
        <taxon>Alteromonadales</taxon>
        <taxon>Shewanellaceae</taxon>
        <taxon>Shewanella</taxon>
    </lineage>
</organism>
<dbReference type="HOGENOM" id="CLU_3047953_0_0_6"/>
<name>B8CJH7_SHEPW</name>
<dbReference type="KEGG" id="swp:swp_1283"/>
<evidence type="ECO:0000313" key="2">
    <source>
        <dbReference type="Proteomes" id="UP000000753"/>
    </source>
</evidence>
<gene>
    <name evidence="1" type="ordered locus">swp_1283</name>
</gene>
<sequence>MFGLEQPLKKAMAKSGGKIHFKAVLRRLFFSLNMVKSIIVFKFSLAHFHTGFGG</sequence>
<protein>
    <submittedName>
        <fullName evidence="1">Uncharacterized protein</fullName>
    </submittedName>
</protein>
<dbReference type="STRING" id="225849.swp_1283"/>
<evidence type="ECO:0000313" key="1">
    <source>
        <dbReference type="EMBL" id="ACJ28074.1"/>
    </source>
</evidence>
<dbReference type="Proteomes" id="UP000000753">
    <property type="component" value="Chromosome"/>
</dbReference>
<dbReference type="EMBL" id="CP000472">
    <property type="protein sequence ID" value="ACJ28074.1"/>
    <property type="molecule type" value="Genomic_DNA"/>
</dbReference>